<name>A0AA35WGQ0_GEOBA</name>
<accession>A0AA35WGQ0</accession>
<protein>
    <submittedName>
        <fullName evidence="1">Uncharacterized protein</fullName>
    </submittedName>
</protein>
<keyword evidence="2" id="KW-1185">Reference proteome</keyword>
<dbReference type="Proteomes" id="UP001174909">
    <property type="component" value="Unassembled WGS sequence"/>
</dbReference>
<dbReference type="AlphaFoldDB" id="A0AA35WGQ0"/>
<evidence type="ECO:0000313" key="2">
    <source>
        <dbReference type="Proteomes" id="UP001174909"/>
    </source>
</evidence>
<sequence length="79" mass="8790">GILRASCAQSTCGTWTTASLVSFSSRRPVTQRRSRGAGTQSTWWRSREKAQGRNAHYKLMSTVMLWLQKIKADSGSIIS</sequence>
<reference evidence="1" key="1">
    <citation type="submission" date="2023-03" db="EMBL/GenBank/DDBJ databases">
        <authorList>
            <person name="Steffen K."/>
            <person name="Cardenas P."/>
        </authorList>
    </citation>
    <scope>NUCLEOTIDE SEQUENCE</scope>
</reference>
<organism evidence="1 2">
    <name type="scientific">Geodia barretti</name>
    <name type="common">Barrett's horny sponge</name>
    <dbReference type="NCBI Taxonomy" id="519541"/>
    <lineage>
        <taxon>Eukaryota</taxon>
        <taxon>Metazoa</taxon>
        <taxon>Porifera</taxon>
        <taxon>Demospongiae</taxon>
        <taxon>Heteroscleromorpha</taxon>
        <taxon>Tetractinellida</taxon>
        <taxon>Astrophorina</taxon>
        <taxon>Geodiidae</taxon>
        <taxon>Geodia</taxon>
    </lineage>
</organism>
<feature type="non-terminal residue" evidence="1">
    <location>
        <position position="79"/>
    </location>
</feature>
<evidence type="ECO:0000313" key="1">
    <source>
        <dbReference type="EMBL" id="CAI8013675.1"/>
    </source>
</evidence>
<dbReference type="EMBL" id="CASHTH010001284">
    <property type="protein sequence ID" value="CAI8013675.1"/>
    <property type="molecule type" value="Genomic_DNA"/>
</dbReference>
<comment type="caution">
    <text evidence="1">The sequence shown here is derived from an EMBL/GenBank/DDBJ whole genome shotgun (WGS) entry which is preliminary data.</text>
</comment>
<gene>
    <name evidence="1" type="ORF">GBAR_LOCUS8629</name>
</gene>
<proteinExistence type="predicted"/>